<sequence length="152" mass="16417">MSLMTGFLRGQNSILLGYSFLLLVFNKIGDAKDLGRCCVVSKRFHTLVLQVENVVVRVDCVVSDDDAPSASGASDKSRGTFSSLVHLVFGGIVKPIQALGNLLGPKRSSSSLYVGNNVDADDDLEHGGGVTHHSPTQVLKKFDEIRFLKIEL</sequence>
<keyword evidence="3" id="KW-1185">Reference proteome</keyword>
<dbReference type="PANTHER" id="PTHR31215">
    <property type="entry name" value="OS05G0510400 PROTEIN-RELATED"/>
    <property type="match status" value="1"/>
</dbReference>
<feature type="signal peptide" evidence="1">
    <location>
        <begin position="1"/>
        <end position="31"/>
    </location>
</feature>
<dbReference type="AlphaFoldDB" id="A0AA36ECT4"/>
<reference evidence="2" key="1">
    <citation type="submission" date="2023-04" db="EMBL/GenBank/DDBJ databases">
        <authorList>
            <person name="Vijverberg K."/>
            <person name="Xiong W."/>
            <person name="Schranz E."/>
        </authorList>
    </citation>
    <scope>NUCLEOTIDE SEQUENCE</scope>
</reference>
<evidence type="ECO:0000313" key="3">
    <source>
        <dbReference type="Proteomes" id="UP001177003"/>
    </source>
</evidence>
<organism evidence="2 3">
    <name type="scientific">Lactuca saligna</name>
    <name type="common">Willowleaf lettuce</name>
    <dbReference type="NCBI Taxonomy" id="75948"/>
    <lineage>
        <taxon>Eukaryota</taxon>
        <taxon>Viridiplantae</taxon>
        <taxon>Streptophyta</taxon>
        <taxon>Embryophyta</taxon>
        <taxon>Tracheophyta</taxon>
        <taxon>Spermatophyta</taxon>
        <taxon>Magnoliopsida</taxon>
        <taxon>eudicotyledons</taxon>
        <taxon>Gunneridae</taxon>
        <taxon>Pentapetalae</taxon>
        <taxon>asterids</taxon>
        <taxon>campanulids</taxon>
        <taxon>Asterales</taxon>
        <taxon>Asteraceae</taxon>
        <taxon>Cichorioideae</taxon>
        <taxon>Cichorieae</taxon>
        <taxon>Lactucinae</taxon>
        <taxon>Lactuca</taxon>
    </lineage>
</organism>
<name>A0AA36ECT4_LACSI</name>
<feature type="chain" id="PRO_5041234357" evidence="1">
    <location>
        <begin position="32"/>
        <end position="152"/>
    </location>
</feature>
<evidence type="ECO:0000313" key="2">
    <source>
        <dbReference type="EMBL" id="CAI9290742.1"/>
    </source>
</evidence>
<proteinExistence type="predicted"/>
<protein>
    <submittedName>
        <fullName evidence="2">Uncharacterized protein</fullName>
    </submittedName>
</protein>
<dbReference type="Proteomes" id="UP001177003">
    <property type="component" value="Chromosome 6"/>
</dbReference>
<dbReference type="EMBL" id="OX465082">
    <property type="protein sequence ID" value="CAI9290742.1"/>
    <property type="molecule type" value="Genomic_DNA"/>
</dbReference>
<accession>A0AA36ECT4</accession>
<keyword evidence="1" id="KW-0732">Signal</keyword>
<dbReference type="InterPro" id="IPR044809">
    <property type="entry name" value="AUF1-like"/>
</dbReference>
<evidence type="ECO:0000256" key="1">
    <source>
        <dbReference type="SAM" id="SignalP"/>
    </source>
</evidence>
<gene>
    <name evidence="2" type="ORF">LSALG_LOCUS29921</name>
</gene>